<dbReference type="SUPFAM" id="SSF46689">
    <property type="entry name" value="Homeodomain-like"/>
    <property type="match status" value="1"/>
</dbReference>
<keyword evidence="3" id="KW-1185">Reference proteome</keyword>
<dbReference type="EMBL" id="JACYFT010000003">
    <property type="protein sequence ID" value="MBD8051696.1"/>
    <property type="molecule type" value="Genomic_DNA"/>
</dbReference>
<evidence type="ECO:0000313" key="2">
    <source>
        <dbReference type="EMBL" id="MBD8051696.1"/>
    </source>
</evidence>
<dbReference type="Pfam" id="PF02954">
    <property type="entry name" value="HTH_8"/>
    <property type="match status" value="1"/>
</dbReference>
<organism evidence="2 3">
    <name type="scientific">Limnohabitans radicicola</name>
    <dbReference type="NCBI Taxonomy" id="2771427"/>
    <lineage>
        <taxon>Bacteria</taxon>
        <taxon>Pseudomonadati</taxon>
        <taxon>Pseudomonadota</taxon>
        <taxon>Betaproteobacteria</taxon>
        <taxon>Burkholderiales</taxon>
        <taxon>Comamonadaceae</taxon>
        <taxon>Limnohabitans</taxon>
    </lineage>
</organism>
<dbReference type="GO" id="GO:0043565">
    <property type="term" value="F:sequence-specific DNA binding"/>
    <property type="evidence" value="ECO:0007669"/>
    <property type="project" value="InterPro"/>
</dbReference>
<dbReference type="InterPro" id="IPR009057">
    <property type="entry name" value="Homeodomain-like_sf"/>
</dbReference>
<reference evidence="2" key="1">
    <citation type="submission" date="2020-09" db="EMBL/GenBank/DDBJ databases">
        <title>Genome seq and assembly of Limnohabitants sp.</title>
        <authorList>
            <person name="Chhetri G."/>
        </authorList>
    </citation>
    <scope>NUCLEOTIDE SEQUENCE</scope>
    <source>
        <strain evidence="2">JUR4</strain>
    </source>
</reference>
<dbReference type="Gene3D" id="3.30.450.40">
    <property type="match status" value="1"/>
</dbReference>
<protein>
    <submittedName>
        <fullName evidence="2">Histidine kinase</fullName>
    </submittedName>
</protein>
<accession>A0A927IMZ0</accession>
<proteinExistence type="predicted"/>
<dbReference type="InterPro" id="IPR029016">
    <property type="entry name" value="GAF-like_dom_sf"/>
</dbReference>
<comment type="caution">
    <text evidence="2">The sequence shown here is derived from an EMBL/GenBank/DDBJ whole genome shotgun (WGS) entry which is preliminary data.</text>
</comment>
<evidence type="ECO:0000313" key="3">
    <source>
        <dbReference type="Proteomes" id="UP000647424"/>
    </source>
</evidence>
<keyword evidence="2" id="KW-0418">Kinase</keyword>
<evidence type="ECO:0000259" key="1">
    <source>
        <dbReference type="Pfam" id="PF02954"/>
    </source>
</evidence>
<dbReference type="InterPro" id="IPR002197">
    <property type="entry name" value="HTH_Fis"/>
</dbReference>
<dbReference type="PRINTS" id="PR01590">
    <property type="entry name" value="HTHFIS"/>
</dbReference>
<gene>
    <name evidence="2" type="ORF">IC609_14205</name>
</gene>
<name>A0A927IMZ0_9BURK</name>
<dbReference type="RefSeq" id="WP_191820175.1">
    <property type="nucleotide sequence ID" value="NZ_JACYFT010000003.1"/>
</dbReference>
<dbReference type="Proteomes" id="UP000647424">
    <property type="component" value="Unassembled WGS sequence"/>
</dbReference>
<sequence length="359" mass="39108">MTTPSTAPDRLQSIAQARAMVLQEHAPAMPGSVPSWVTQSWLRCLEMGLQPEHAVGFDTLSSQHIKRVQEASRPLMQAAQPVLSELARVIADIRYFAILTNAEGIVVDVHGPVDRQDRRADAIARVGVDLSERSVGTTSISAALRELQPVWLHRGEHFFQDTSVYSCAGAPVFGPDGRCAGMLDLTGIETQERPALRHLVQRSARSIENSWLLSTSHALVLRLSWPGNPLGGDGDGLITLDHEGHMLGANPAARQMLSLEHPHTGPIHASDVFALPWESLFDAAAHPGHVQEVPLWSGLRLQIQSARSGTPHTNRMPLKVAQNDMIRQAVQQARGNVAEAARALGISRATVYRKLGRPH</sequence>
<dbReference type="AlphaFoldDB" id="A0A927IMZ0"/>
<dbReference type="Gene3D" id="1.10.10.60">
    <property type="entry name" value="Homeodomain-like"/>
    <property type="match status" value="1"/>
</dbReference>
<feature type="domain" description="DNA binding HTH" evidence="1">
    <location>
        <begin position="324"/>
        <end position="356"/>
    </location>
</feature>
<dbReference type="GO" id="GO:0016301">
    <property type="term" value="F:kinase activity"/>
    <property type="evidence" value="ECO:0007669"/>
    <property type="project" value="UniProtKB-KW"/>
</dbReference>
<keyword evidence="2" id="KW-0808">Transferase</keyword>
<dbReference type="SUPFAM" id="SSF55781">
    <property type="entry name" value="GAF domain-like"/>
    <property type="match status" value="1"/>
</dbReference>